<reference evidence="3 4" key="1">
    <citation type="journal article" date="2016" name="Nat. Commun.">
        <title>Thousands of microbial genomes shed light on interconnected biogeochemical processes in an aquifer system.</title>
        <authorList>
            <person name="Anantharaman K."/>
            <person name="Brown C.T."/>
            <person name="Hug L.A."/>
            <person name="Sharon I."/>
            <person name="Castelle C.J."/>
            <person name="Probst A.J."/>
            <person name="Thomas B.C."/>
            <person name="Singh A."/>
            <person name="Wilkins M.J."/>
            <person name="Karaoz U."/>
            <person name="Brodie E.L."/>
            <person name="Williams K.H."/>
            <person name="Hubbard S.S."/>
            <person name="Banfield J.F."/>
        </authorList>
    </citation>
    <scope>NUCLEOTIDE SEQUENCE [LARGE SCALE GENOMIC DNA]</scope>
    <source>
        <strain evidence="4">RIFCSPLOWO2_12_FULL_64_10</strain>
    </source>
</reference>
<evidence type="ECO:0000313" key="4">
    <source>
        <dbReference type="Proteomes" id="UP000178606"/>
    </source>
</evidence>
<protein>
    <recommendedName>
        <fullName evidence="2">HTH merR-type domain-containing protein</fullName>
    </recommendedName>
</protein>
<dbReference type="PROSITE" id="PS50937">
    <property type="entry name" value="HTH_MERR_2"/>
    <property type="match status" value="1"/>
</dbReference>
<dbReference type="InterPro" id="IPR047057">
    <property type="entry name" value="MerR_fam"/>
</dbReference>
<dbReference type="Pfam" id="PF13411">
    <property type="entry name" value="MerR_1"/>
    <property type="match status" value="1"/>
</dbReference>
<dbReference type="GO" id="GO:0003700">
    <property type="term" value="F:DNA-binding transcription factor activity"/>
    <property type="evidence" value="ECO:0007669"/>
    <property type="project" value="InterPro"/>
</dbReference>
<evidence type="ECO:0000313" key="3">
    <source>
        <dbReference type="EMBL" id="OGG48108.1"/>
    </source>
</evidence>
<dbReference type="PANTHER" id="PTHR30204">
    <property type="entry name" value="REDOX-CYCLING DRUG-SENSING TRANSCRIPTIONAL ACTIVATOR SOXR"/>
    <property type="match status" value="1"/>
</dbReference>
<keyword evidence="1" id="KW-0238">DNA-binding</keyword>
<dbReference type="Gene3D" id="1.10.1660.10">
    <property type="match status" value="1"/>
</dbReference>
<dbReference type="InterPro" id="IPR009061">
    <property type="entry name" value="DNA-bd_dom_put_sf"/>
</dbReference>
<dbReference type="AlphaFoldDB" id="A0A1F6CG48"/>
<dbReference type="PROSITE" id="PS00552">
    <property type="entry name" value="HTH_MERR_1"/>
    <property type="match status" value="1"/>
</dbReference>
<dbReference type="InterPro" id="IPR000551">
    <property type="entry name" value="MerR-type_HTH_dom"/>
</dbReference>
<dbReference type="GO" id="GO:0003677">
    <property type="term" value="F:DNA binding"/>
    <property type="evidence" value="ECO:0007669"/>
    <property type="project" value="UniProtKB-KW"/>
</dbReference>
<feature type="domain" description="HTH merR-type" evidence="2">
    <location>
        <begin position="6"/>
        <end position="75"/>
    </location>
</feature>
<dbReference type="PANTHER" id="PTHR30204:SF97">
    <property type="entry name" value="MERR FAMILY REGULATORY PROTEIN"/>
    <property type="match status" value="1"/>
</dbReference>
<proteinExistence type="predicted"/>
<sequence length="157" mass="17982">MKTDVLMHIGDVAKKAGVSQRCLRYYEELGLLEPEHRTPGGYRMYSDDQIHKLQMINGLKSLGLPLSHIQELLTLKDGAHIGAEKASRILDLFNLQLRQIDDKIAYYHRLRASVISAIEIVVRSCLNCHKDMHTERCRDCEVITEREDLPLPMSILT</sequence>
<gene>
    <name evidence="3" type="ORF">A3F84_23100</name>
</gene>
<dbReference type="Proteomes" id="UP000178606">
    <property type="component" value="Unassembled WGS sequence"/>
</dbReference>
<dbReference type="PRINTS" id="PR00040">
    <property type="entry name" value="HTHMERR"/>
</dbReference>
<dbReference type="EMBL" id="MFKF01000256">
    <property type="protein sequence ID" value="OGG48108.1"/>
    <property type="molecule type" value="Genomic_DNA"/>
</dbReference>
<dbReference type="CDD" id="cd00592">
    <property type="entry name" value="HTH_MerR-like"/>
    <property type="match status" value="1"/>
</dbReference>
<evidence type="ECO:0000256" key="1">
    <source>
        <dbReference type="ARBA" id="ARBA00023125"/>
    </source>
</evidence>
<accession>A0A1F6CG48</accession>
<name>A0A1F6CG48_HANXR</name>
<organism evidence="3 4">
    <name type="scientific">Handelsmanbacteria sp. (strain RIFCSPLOWO2_12_FULL_64_10)</name>
    <dbReference type="NCBI Taxonomy" id="1817868"/>
    <lineage>
        <taxon>Bacteria</taxon>
        <taxon>Candidatus Handelsmaniibacteriota</taxon>
    </lineage>
</organism>
<dbReference type="SMART" id="SM00422">
    <property type="entry name" value="HTH_MERR"/>
    <property type="match status" value="1"/>
</dbReference>
<evidence type="ECO:0000259" key="2">
    <source>
        <dbReference type="PROSITE" id="PS50937"/>
    </source>
</evidence>
<comment type="caution">
    <text evidence="3">The sequence shown here is derived from an EMBL/GenBank/DDBJ whole genome shotgun (WGS) entry which is preliminary data.</text>
</comment>
<dbReference type="SUPFAM" id="SSF46955">
    <property type="entry name" value="Putative DNA-binding domain"/>
    <property type="match status" value="1"/>
</dbReference>